<gene>
    <name evidence="1" type="ORF">OCV51_10200</name>
</gene>
<proteinExistence type="predicted"/>
<evidence type="ECO:0000313" key="1">
    <source>
        <dbReference type="EMBL" id="MCU6748018.1"/>
    </source>
</evidence>
<dbReference type="EMBL" id="JAOQJX010000015">
    <property type="protein sequence ID" value="MCU6748018.1"/>
    <property type="molecule type" value="Genomic_DNA"/>
</dbReference>
<dbReference type="Proteomes" id="UP001652394">
    <property type="component" value="Unassembled WGS sequence"/>
</dbReference>
<protein>
    <recommendedName>
        <fullName evidence="3">SPOR domain-containing protein</fullName>
    </recommendedName>
</protein>
<sequence>MWKIIIDITPRTIAGTKGCHKYVFGEYKTKKSAEKIKNEINASGKLGKAYLEKK</sequence>
<dbReference type="RefSeq" id="WP_267304125.1">
    <property type="nucleotide sequence ID" value="NZ_JAOQJX010000015.1"/>
</dbReference>
<reference evidence="1 2" key="1">
    <citation type="journal article" date="2021" name="ISME Commun">
        <title>Automated analysis of genomic sequences facilitates high-throughput and comprehensive description of bacteria.</title>
        <authorList>
            <person name="Hitch T.C.A."/>
        </authorList>
    </citation>
    <scope>NUCLEOTIDE SEQUENCE [LARGE SCALE GENOMIC DNA]</scope>
    <source>
        <strain evidence="1 2">H2_18</strain>
    </source>
</reference>
<evidence type="ECO:0000313" key="2">
    <source>
        <dbReference type="Proteomes" id="UP001652394"/>
    </source>
</evidence>
<evidence type="ECO:0008006" key="3">
    <source>
        <dbReference type="Google" id="ProtNLM"/>
    </source>
</evidence>
<accession>A0ABT2TCM2</accession>
<comment type="caution">
    <text evidence="1">The sequence shown here is derived from an EMBL/GenBank/DDBJ whole genome shotgun (WGS) entry which is preliminary data.</text>
</comment>
<organism evidence="1 2">
    <name type="scientific">Faecalicatena acetigenes</name>
    <dbReference type="NCBI Taxonomy" id="2981790"/>
    <lineage>
        <taxon>Bacteria</taxon>
        <taxon>Bacillati</taxon>
        <taxon>Bacillota</taxon>
        <taxon>Clostridia</taxon>
        <taxon>Lachnospirales</taxon>
        <taxon>Lachnospiraceae</taxon>
        <taxon>Faecalicatena</taxon>
    </lineage>
</organism>
<keyword evidence="2" id="KW-1185">Reference proteome</keyword>
<name>A0ABT2TCM2_9FIRM</name>